<dbReference type="EMBL" id="JARJCW010000005">
    <property type="protein sequence ID" value="KAJ7224550.1"/>
    <property type="molecule type" value="Genomic_DNA"/>
</dbReference>
<keyword evidence="3" id="KW-1185">Reference proteome</keyword>
<accession>A0AAD6YNE7</accession>
<dbReference type="Proteomes" id="UP001219525">
    <property type="component" value="Unassembled WGS sequence"/>
</dbReference>
<proteinExistence type="predicted"/>
<evidence type="ECO:0000256" key="1">
    <source>
        <dbReference type="SAM" id="MobiDB-lite"/>
    </source>
</evidence>
<gene>
    <name evidence="2" type="ORF">GGX14DRAFT_350861</name>
</gene>
<evidence type="ECO:0008006" key="4">
    <source>
        <dbReference type="Google" id="ProtNLM"/>
    </source>
</evidence>
<dbReference type="GO" id="GO:0003676">
    <property type="term" value="F:nucleic acid binding"/>
    <property type="evidence" value="ECO:0007669"/>
    <property type="project" value="InterPro"/>
</dbReference>
<protein>
    <recommendedName>
        <fullName evidence="4">RNase H type-1 domain-containing protein</fullName>
    </recommendedName>
</protein>
<feature type="compositionally biased region" description="Basic and acidic residues" evidence="1">
    <location>
        <begin position="1"/>
        <end position="13"/>
    </location>
</feature>
<feature type="region of interest" description="Disordered" evidence="1">
    <location>
        <begin position="1"/>
        <end position="23"/>
    </location>
</feature>
<evidence type="ECO:0000313" key="2">
    <source>
        <dbReference type="EMBL" id="KAJ7224550.1"/>
    </source>
</evidence>
<evidence type="ECO:0000313" key="3">
    <source>
        <dbReference type="Proteomes" id="UP001219525"/>
    </source>
</evidence>
<dbReference type="InterPro" id="IPR036397">
    <property type="entry name" value="RNaseH_sf"/>
</dbReference>
<name>A0AAD6YNE7_9AGAR</name>
<comment type="caution">
    <text evidence="2">The sequence shown here is derived from an EMBL/GenBank/DDBJ whole genome shotgun (WGS) entry which is preliminary data.</text>
</comment>
<reference evidence="2" key="1">
    <citation type="submission" date="2023-03" db="EMBL/GenBank/DDBJ databases">
        <title>Massive genome expansion in bonnet fungi (Mycena s.s.) driven by repeated elements and novel gene families across ecological guilds.</title>
        <authorList>
            <consortium name="Lawrence Berkeley National Laboratory"/>
            <person name="Harder C.B."/>
            <person name="Miyauchi S."/>
            <person name="Viragh M."/>
            <person name="Kuo A."/>
            <person name="Thoen E."/>
            <person name="Andreopoulos B."/>
            <person name="Lu D."/>
            <person name="Skrede I."/>
            <person name="Drula E."/>
            <person name="Henrissat B."/>
            <person name="Morin E."/>
            <person name="Kohler A."/>
            <person name="Barry K."/>
            <person name="LaButti K."/>
            <person name="Morin E."/>
            <person name="Salamov A."/>
            <person name="Lipzen A."/>
            <person name="Mereny Z."/>
            <person name="Hegedus B."/>
            <person name="Baldrian P."/>
            <person name="Stursova M."/>
            <person name="Weitz H."/>
            <person name="Taylor A."/>
            <person name="Grigoriev I.V."/>
            <person name="Nagy L.G."/>
            <person name="Martin F."/>
            <person name="Kauserud H."/>
        </authorList>
    </citation>
    <scope>NUCLEOTIDE SEQUENCE</scope>
    <source>
        <strain evidence="2">9144</strain>
    </source>
</reference>
<organism evidence="2 3">
    <name type="scientific">Mycena pura</name>
    <dbReference type="NCBI Taxonomy" id="153505"/>
    <lineage>
        <taxon>Eukaryota</taxon>
        <taxon>Fungi</taxon>
        <taxon>Dikarya</taxon>
        <taxon>Basidiomycota</taxon>
        <taxon>Agaricomycotina</taxon>
        <taxon>Agaricomycetes</taxon>
        <taxon>Agaricomycetidae</taxon>
        <taxon>Agaricales</taxon>
        <taxon>Marasmiineae</taxon>
        <taxon>Mycenaceae</taxon>
        <taxon>Mycena</taxon>
    </lineage>
</organism>
<dbReference type="Gene3D" id="3.30.420.10">
    <property type="entry name" value="Ribonuclease H-like superfamily/Ribonuclease H"/>
    <property type="match status" value="1"/>
</dbReference>
<sequence length="467" mass="52945">MTSRKGEPRERPALRARRRRDLTPEKEKEKIYIAGVLYAPEGKPAVAAAGFNMGTGDGSTDGKCIPGDIEQSQYAAEFYAILLAVRNIHKDTTLTIFSAQPHVKDAMNKKLRRWEHEGWVGVRHREVLRCVAAELKARTAPTLFKVAEPGTLARKECRKAAKAAKRAARTPGPRAWDMTVPAGTALPGLSLQGNCQKIFYRGIREEKDKKLTSRASTTNKLNTIREATRETFRREVTDAEIWNSLLTKDFLPRTSQFLWKCVHNAHKVGSYWTHIPDCEDRATCSACGELEDVEHILVNCESPGRRIVWEAAKTLWLEREPEWPEVTLGTILGCGLAEFRKNNGKADRGAQRLYRILMSESAYQIWRLRNERVIERAGEPASEDEIMNKFKFTVNQRLQMDKLLANRPRKGKLPALPPKLVLETWSGILDDATDLPNDWLREPRVLVGRRMFPSRTPSQQDNNLGIG</sequence>
<dbReference type="SUPFAM" id="SSF53098">
    <property type="entry name" value="Ribonuclease H-like"/>
    <property type="match status" value="1"/>
</dbReference>
<dbReference type="AlphaFoldDB" id="A0AAD6YNE7"/>
<dbReference type="InterPro" id="IPR012337">
    <property type="entry name" value="RNaseH-like_sf"/>
</dbReference>